<dbReference type="Pfam" id="PF20111">
    <property type="entry name" value="DUF6501"/>
    <property type="match status" value="1"/>
</dbReference>
<dbReference type="EMBL" id="CP095075">
    <property type="protein sequence ID" value="UOR12529.1"/>
    <property type="molecule type" value="Genomic_DNA"/>
</dbReference>
<sequence>MIHKNWENNEIIKQIECIHNDAEKFVVNNMLTPGKTYDVKNESEEFYFIIDNSGRVGGFYKEYFKELTNEAGT</sequence>
<dbReference type="RefSeq" id="WP_245033329.1">
    <property type="nucleotide sequence ID" value="NZ_CP095075.1"/>
</dbReference>
<name>A0ABY4HD35_9BACI</name>
<keyword evidence="2" id="KW-1185">Reference proteome</keyword>
<reference evidence="1" key="1">
    <citation type="submission" date="2022-04" db="EMBL/GenBank/DDBJ databases">
        <title>Halobacillus sp. isolated from saltern.</title>
        <authorList>
            <person name="Won M."/>
            <person name="Lee C.-M."/>
            <person name="Woen H.-Y."/>
            <person name="Kwon S.-W."/>
        </authorList>
    </citation>
    <scope>NUCLEOTIDE SEQUENCE</scope>
    <source>
        <strain evidence="1">SSHM10-5</strain>
    </source>
</reference>
<organism evidence="1 2">
    <name type="scientific">Halobacillus amylolyticus</name>
    <dbReference type="NCBI Taxonomy" id="2932259"/>
    <lineage>
        <taxon>Bacteria</taxon>
        <taxon>Bacillati</taxon>
        <taxon>Bacillota</taxon>
        <taxon>Bacilli</taxon>
        <taxon>Bacillales</taxon>
        <taxon>Bacillaceae</taxon>
        <taxon>Halobacillus</taxon>
    </lineage>
</organism>
<evidence type="ECO:0000313" key="2">
    <source>
        <dbReference type="Proteomes" id="UP000830326"/>
    </source>
</evidence>
<accession>A0ABY4HD35</accession>
<gene>
    <name evidence="1" type="ORF">MUO15_03145</name>
</gene>
<dbReference type="Proteomes" id="UP000830326">
    <property type="component" value="Chromosome"/>
</dbReference>
<evidence type="ECO:0000313" key="1">
    <source>
        <dbReference type="EMBL" id="UOR12529.1"/>
    </source>
</evidence>
<proteinExistence type="predicted"/>
<protein>
    <submittedName>
        <fullName evidence="1">DUF6501 family protein</fullName>
    </submittedName>
</protein>
<dbReference type="InterPro" id="IPR045447">
    <property type="entry name" value="DUF6501"/>
</dbReference>